<dbReference type="AlphaFoldDB" id="A0A2N0XA69"/>
<comment type="caution">
    <text evidence="3">The sequence shown here is derived from an EMBL/GenBank/DDBJ whole genome shotgun (WGS) entry which is preliminary data.</text>
</comment>
<feature type="signal peptide" evidence="2">
    <location>
        <begin position="1"/>
        <end position="20"/>
    </location>
</feature>
<dbReference type="PANTHER" id="PTHR36302">
    <property type="entry name" value="BLR7088 PROTEIN"/>
    <property type="match status" value="1"/>
</dbReference>
<dbReference type="Gene3D" id="2.60.40.1890">
    <property type="entry name" value="PCu(A)C copper chaperone"/>
    <property type="match status" value="1"/>
</dbReference>
<gene>
    <name evidence="3" type="ORF">CXB45_00040</name>
</gene>
<reference evidence="3 4" key="1">
    <citation type="submission" date="2017-12" db="EMBL/GenBank/DDBJ databases">
        <title>Corynebacterium mastitidis 16-1433 Genome.</title>
        <authorList>
            <person name="Gulvik C.A."/>
        </authorList>
    </citation>
    <scope>NUCLEOTIDE SEQUENCE [LARGE SCALE GENOMIC DNA]</scope>
    <source>
        <strain evidence="3 4">16-1433</strain>
    </source>
</reference>
<dbReference type="STRING" id="1121365.GCA_000375365_01539"/>
<evidence type="ECO:0000313" key="4">
    <source>
        <dbReference type="Proteomes" id="UP000233249"/>
    </source>
</evidence>
<dbReference type="Proteomes" id="UP000233249">
    <property type="component" value="Unassembled WGS sequence"/>
</dbReference>
<proteinExistence type="predicted"/>
<dbReference type="PROSITE" id="PS51257">
    <property type="entry name" value="PROKAR_LIPOPROTEIN"/>
    <property type="match status" value="1"/>
</dbReference>
<organism evidence="3 4">
    <name type="scientific">Corynebacterium mastitidis</name>
    <dbReference type="NCBI Taxonomy" id="161890"/>
    <lineage>
        <taxon>Bacteria</taxon>
        <taxon>Bacillati</taxon>
        <taxon>Actinomycetota</taxon>
        <taxon>Actinomycetes</taxon>
        <taxon>Mycobacteriales</taxon>
        <taxon>Corynebacteriaceae</taxon>
        <taxon>Corynebacterium</taxon>
    </lineage>
</organism>
<sequence>MKNLKIAAGALALVAGVTLAGCSNGEGDSTATQATTASSAAESDTVAASESGIRLDNAVVRAKGEDNDMTSIFGTLVNDTDKDITVESFTTSLGQAQYQLHEVVDGVMREKTGGYTIPAHGSHELKPGGDHMMVMGYEHPVAAGDDLTVTLRLSDGSEVELDPIPVRTIGAGDENYGDLDQGEHSESGDHEDHQH</sequence>
<evidence type="ECO:0008006" key="5">
    <source>
        <dbReference type="Google" id="ProtNLM"/>
    </source>
</evidence>
<dbReference type="PANTHER" id="PTHR36302:SF1">
    <property type="entry name" value="COPPER CHAPERONE PCU(A)C"/>
    <property type="match status" value="1"/>
</dbReference>
<dbReference type="EMBL" id="PJAF01000001">
    <property type="protein sequence ID" value="PKF69595.1"/>
    <property type="molecule type" value="Genomic_DNA"/>
</dbReference>
<feature type="chain" id="PRO_5039661615" description="Copper chaperone PCu(A)C" evidence="2">
    <location>
        <begin position="21"/>
        <end position="195"/>
    </location>
</feature>
<dbReference type="OrthoDB" id="9796962at2"/>
<feature type="region of interest" description="Disordered" evidence="1">
    <location>
        <begin position="165"/>
        <end position="195"/>
    </location>
</feature>
<dbReference type="InterPro" id="IPR007410">
    <property type="entry name" value="LpqE-like"/>
</dbReference>
<dbReference type="InterPro" id="IPR036182">
    <property type="entry name" value="PCuAC_sf"/>
</dbReference>
<evidence type="ECO:0000256" key="2">
    <source>
        <dbReference type="SAM" id="SignalP"/>
    </source>
</evidence>
<dbReference type="InterPro" id="IPR058248">
    <property type="entry name" value="Lxx211020-like"/>
</dbReference>
<evidence type="ECO:0000256" key="1">
    <source>
        <dbReference type="SAM" id="MobiDB-lite"/>
    </source>
</evidence>
<accession>A0A2N0XA69</accession>
<name>A0A2N0XA69_9CORY</name>
<dbReference type="Pfam" id="PF04314">
    <property type="entry name" value="PCuAC"/>
    <property type="match status" value="1"/>
</dbReference>
<dbReference type="SUPFAM" id="SSF110087">
    <property type="entry name" value="DR1885-like metal-binding protein"/>
    <property type="match status" value="1"/>
</dbReference>
<feature type="compositionally biased region" description="Basic and acidic residues" evidence="1">
    <location>
        <begin position="181"/>
        <end position="195"/>
    </location>
</feature>
<evidence type="ECO:0000313" key="3">
    <source>
        <dbReference type="EMBL" id="PKF69595.1"/>
    </source>
</evidence>
<dbReference type="RefSeq" id="WP_101172628.1">
    <property type="nucleotide sequence ID" value="NZ_JAKRKB010000001.1"/>
</dbReference>
<protein>
    <recommendedName>
        <fullName evidence="5">Copper chaperone PCu(A)C</fullName>
    </recommendedName>
</protein>
<keyword evidence="2" id="KW-0732">Signal</keyword>